<sequence>MSARAKSPFGGRFDGARDVILNLQNTDGSIPWFKNGVIDPWNHLEAAMGLNLVGARDAAEHAIAFLRNTQAADGSWFGQLGSAVPIDEELHQFTMQGVEEGHKIRDTNFIAYIATAIWHHHCLHGDTDYTAANWPMVKAAIDFVVALQAPEGDVRWSAPDPQTPEDDALVTGNSSIHKSLICAEKLAAALGEDASAWTMAREKLADALAHKPERYDRTWEPKTLYSMDWYYPVLSGALSPAQAKDRLAARWDDFVIDGFGCRCVADEPWVTVAESAELVMALLAHGDRARAEAHLDWLDQFRDDNGAYWMGMQVEERVFWPVERPAWTSGAVILATDAVQQLTPACNVLVGR</sequence>
<dbReference type="AlphaFoldDB" id="A0A937HCA3"/>
<name>A0A937HCA3_9PROT</name>
<dbReference type="EMBL" id="JADHOK010000003">
    <property type="protein sequence ID" value="MBL6761164.1"/>
    <property type="molecule type" value="Genomic_DNA"/>
</dbReference>
<reference evidence="1" key="1">
    <citation type="submission" date="2020-10" db="EMBL/GenBank/DDBJ databases">
        <title>Microbiome of the Black Sea water column analyzed by genome centric metagenomics.</title>
        <authorList>
            <person name="Cabello-Yeves P.J."/>
            <person name="Callieri C."/>
            <person name="Picazo A."/>
            <person name="Mehrshad M."/>
            <person name="Haro-Moreno J.M."/>
            <person name="Roda-Garcia J."/>
            <person name="Dzembekova N."/>
            <person name="Slabakova V."/>
            <person name="Slabakova N."/>
            <person name="Moncheva S."/>
            <person name="Rodriguez-Valera F."/>
        </authorList>
    </citation>
    <scope>NUCLEOTIDE SEQUENCE</scope>
    <source>
        <strain evidence="1">BS307-5m-G5</strain>
    </source>
</reference>
<protein>
    <submittedName>
        <fullName evidence="1">Prenyltransferase</fullName>
    </submittedName>
</protein>
<dbReference type="GO" id="GO:0005975">
    <property type="term" value="P:carbohydrate metabolic process"/>
    <property type="evidence" value="ECO:0007669"/>
    <property type="project" value="InterPro"/>
</dbReference>
<dbReference type="Proteomes" id="UP000785783">
    <property type="component" value="Unassembled WGS sequence"/>
</dbReference>
<evidence type="ECO:0000313" key="1">
    <source>
        <dbReference type="EMBL" id="MBL6761164.1"/>
    </source>
</evidence>
<proteinExistence type="predicted"/>
<dbReference type="InterPro" id="IPR012341">
    <property type="entry name" value="6hp_glycosidase-like_sf"/>
</dbReference>
<dbReference type="Gene3D" id="1.50.10.10">
    <property type="match status" value="1"/>
</dbReference>
<accession>A0A937HCA3</accession>
<dbReference type="SUPFAM" id="SSF48208">
    <property type="entry name" value="Six-hairpin glycosidases"/>
    <property type="match status" value="1"/>
</dbReference>
<comment type="caution">
    <text evidence="1">The sequence shown here is derived from an EMBL/GenBank/DDBJ whole genome shotgun (WGS) entry which is preliminary data.</text>
</comment>
<evidence type="ECO:0000313" key="2">
    <source>
        <dbReference type="Proteomes" id="UP000785783"/>
    </source>
</evidence>
<organism evidence="1 2">
    <name type="scientific">PS1 clade bacterium</name>
    <dbReference type="NCBI Taxonomy" id="2175152"/>
    <lineage>
        <taxon>Bacteria</taxon>
        <taxon>Pseudomonadati</taxon>
        <taxon>Pseudomonadota</taxon>
        <taxon>Alphaproteobacteria</taxon>
        <taxon>PS1 clade</taxon>
    </lineage>
</organism>
<gene>
    <name evidence="1" type="ORF">ISQ19_00530</name>
</gene>
<dbReference type="InterPro" id="IPR008928">
    <property type="entry name" value="6-hairpin_glycosidase_sf"/>
</dbReference>